<dbReference type="CDD" id="cd01748">
    <property type="entry name" value="GATase1_IGP_Synthase"/>
    <property type="match status" value="1"/>
</dbReference>
<keyword evidence="7" id="KW-0456">Lyase</keyword>
<gene>
    <name evidence="12" type="primary">hisH</name>
    <name evidence="12" type="ORF">FIV42_29605</name>
</gene>
<evidence type="ECO:0000313" key="13">
    <source>
        <dbReference type="Proteomes" id="UP000315995"/>
    </source>
</evidence>
<comment type="pathway">
    <text evidence="1">Amino-acid biosynthesis; L-histidine biosynthesis; L-histidine from 5-phospho-alpha-D-ribose 1-diphosphate: step 5/9.</text>
</comment>
<dbReference type="GO" id="GO:0004359">
    <property type="term" value="F:glutaminase activity"/>
    <property type="evidence" value="ECO:0007669"/>
    <property type="project" value="UniProtKB-EC"/>
</dbReference>
<dbReference type="GO" id="GO:0000107">
    <property type="term" value="F:imidazoleglycerol-phosphate synthase activity"/>
    <property type="evidence" value="ECO:0007669"/>
    <property type="project" value="RHEA"/>
</dbReference>
<dbReference type="GO" id="GO:0000105">
    <property type="term" value="P:L-histidine biosynthetic process"/>
    <property type="evidence" value="ECO:0007669"/>
    <property type="project" value="UniProtKB-UniPathway"/>
</dbReference>
<feature type="active site" evidence="10">
    <location>
        <position position="183"/>
    </location>
</feature>
<dbReference type="GO" id="GO:0016829">
    <property type="term" value="F:lyase activity"/>
    <property type="evidence" value="ECO:0007669"/>
    <property type="project" value="UniProtKB-KW"/>
</dbReference>
<dbReference type="InterPro" id="IPR017926">
    <property type="entry name" value="GATASE"/>
</dbReference>
<accession>A0A4Y6Q2H3</accession>
<dbReference type="InterPro" id="IPR010139">
    <property type="entry name" value="Imidazole-glycPsynth_HisH"/>
</dbReference>
<feature type="active site" description="Nucleophile" evidence="10">
    <location>
        <position position="83"/>
    </location>
</feature>
<sequence length="199" mass="21607">MATKKVHIIKTGVANIASMMAAFRRLGGEPELTENPDHVRGDDWVVLPGVGSFGAGMQRIEELGMREALVERAAAGKPLLAVCLGLQLLCAESEESAGVEGLGIVPAKITRFPDTVRIPQFGWNRVAADESCRLLTSGYAYFANSYRLREAPEGWSPATAEHGGPFVAAMERENILACQFHPEISGKWGLGLLERWLQC</sequence>
<evidence type="ECO:0000256" key="7">
    <source>
        <dbReference type="ARBA" id="ARBA00023239"/>
    </source>
</evidence>
<feature type="domain" description="Glutamine amidotransferase" evidence="11">
    <location>
        <begin position="38"/>
        <end position="186"/>
    </location>
</feature>
<keyword evidence="13" id="KW-1185">Reference proteome</keyword>
<evidence type="ECO:0000256" key="3">
    <source>
        <dbReference type="ARBA" id="ARBA00022605"/>
    </source>
</evidence>
<accession>A0A5B8YDW9</accession>
<protein>
    <submittedName>
        <fullName evidence="12">Imidazole glycerol phosphate synthase subunit HisH</fullName>
    </submittedName>
</protein>
<dbReference type="UniPathway" id="UPA00031">
    <property type="reaction ID" value="UER00010"/>
</dbReference>
<evidence type="ECO:0000256" key="5">
    <source>
        <dbReference type="ARBA" id="ARBA00022962"/>
    </source>
</evidence>
<dbReference type="SUPFAM" id="SSF52317">
    <property type="entry name" value="Class I glutamine amidotransferase-like"/>
    <property type="match status" value="1"/>
</dbReference>
<comment type="catalytic activity">
    <reaction evidence="9">
        <text>L-glutamine + H2O = L-glutamate + NH4(+)</text>
        <dbReference type="Rhea" id="RHEA:15889"/>
        <dbReference type="ChEBI" id="CHEBI:15377"/>
        <dbReference type="ChEBI" id="CHEBI:28938"/>
        <dbReference type="ChEBI" id="CHEBI:29985"/>
        <dbReference type="ChEBI" id="CHEBI:58359"/>
        <dbReference type="EC" id="3.5.1.2"/>
    </reaction>
</comment>
<comment type="subunit">
    <text evidence="2">Heterodimer of HisH and HisF.</text>
</comment>
<keyword evidence="4" id="KW-0378">Hydrolase</keyword>
<reference evidence="12 13" key="1">
    <citation type="submission" date="2019-06" db="EMBL/GenBank/DDBJ databases">
        <title>Persicimonas caeni gen. nov., sp. nov., a predatory bacterium isolated from solar saltern.</title>
        <authorList>
            <person name="Wang S."/>
        </authorList>
    </citation>
    <scope>NUCLEOTIDE SEQUENCE [LARGE SCALE GENOMIC DNA]</scope>
    <source>
        <strain evidence="12 13">YN101</strain>
    </source>
</reference>
<dbReference type="PANTHER" id="PTHR42701:SF1">
    <property type="entry name" value="IMIDAZOLE GLYCEROL PHOSPHATE SYNTHASE SUBUNIT HISH"/>
    <property type="match status" value="1"/>
</dbReference>
<comment type="catalytic activity">
    <reaction evidence="8">
        <text>5-[(5-phospho-1-deoxy-D-ribulos-1-ylimino)methylamino]-1-(5-phospho-beta-D-ribosyl)imidazole-4-carboxamide + L-glutamine = D-erythro-1-(imidazol-4-yl)glycerol 3-phosphate + 5-amino-1-(5-phospho-beta-D-ribosyl)imidazole-4-carboxamide + L-glutamate + H(+)</text>
        <dbReference type="Rhea" id="RHEA:24793"/>
        <dbReference type="ChEBI" id="CHEBI:15378"/>
        <dbReference type="ChEBI" id="CHEBI:29985"/>
        <dbReference type="ChEBI" id="CHEBI:58278"/>
        <dbReference type="ChEBI" id="CHEBI:58359"/>
        <dbReference type="ChEBI" id="CHEBI:58475"/>
        <dbReference type="ChEBI" id="CHEBI:58525"/>
        <dbReference type="EC" id="4.3.2.10"/>
    </reaction>
</comment>
<feature type="active site" evidence="10">
    <location>
        <position position="181"/>
    </location>
</feature>
<evidence type="ECO:0000256" key="10">
    <source>
        <dbReference type="PIRSR" id="PIRSR000495-1"/>
    </source>
</evidence>
<evidence type="ECO:0000256" key="2">
    <source>
        <dbReference type="ARBA" id="ARBA00011152"/>
    </source>
</evidence>
<dbReference type="AlphaFoldDB" id="A0A4Y6Q2H3"/>
<evidence type="ECO:0000256" key="6">
    <source>
        <dbReference type="ARBA" id="ARBA00023102"/>
    </source>
</evidence>
<dbReference type="PIRSF" id="PIRSF000495">
    <property type="entry name" value="Amidotransf_hisH"/>
    <property type="match status" value="1"/>
</dbReference>
<dbReference type="NCBIfam" id="TIGR01855">
    <property type="entry name" value="IMP_synth_hisH"/>
    <property type="match status" value="1"/>
</dbReference>
<dbReference type="EMBL" id="CP041186">
    <property type="protein sequence ID" value="QDG54753.1"/>
    <property type="molecule type" value="Genomic_DNA"/>
</dbReference>
<evidence type="ECO:0000256" key="9">
    <source>
        <dbReference type="ARBA" id="ARBA00049534"/>
    </source>
</evidence>
<proteinExistence type="predicted"/>
<organism evidence="12 13">
    <name type="scientific">Persicimonas caeni</name>
    <dbReference type="NCBI Taxonomy" id="2292766"/>
    <lineage>
        <taxon>Bacteria</taxon>
        <taxon>Deltaproteobacteria</taxon>
        <taxon>Bradymonadales</taxon>
        <taxon>Bradymonadaceae</taxon>
        <taxon>Persicimonas</taxon>
    </lineage>
</organism>
<dbReference type="PROSITE" id="PS51273">
    <property type="entry name" value="GATASE_TYPE_1"/>
    <property type="match status" value="1"/>
</dbReference>
<keyword evidence="5" id="KW-0315">Glutamine amidotransferase</keyword>
<evidence type="ECO:0000256" key="4">
    <source>
        <dbReference type="ARBA" id="ARBA00022801"/>
    </source>
</evidence>
<evidence type="ECO:0000256" key="1">
    <source>
        <dbReference type="ARBA" id="ARBA00005091"/>
    </source>
</evidence>
<dbReference type="Proteomes" id="UP000315995">
    <property type="component" value="Chromosome"/>
</dbReference>
<dbReference type="RefSeq" id="WP_141201197.1">
    <property type="nucleotide sequence ID" value="NZ_CP041186.1"/>
</dbReference>
<keyword evidence="6" id="KW-0368">Histidine biosynthesis</keyword>
<name>A0A4Y6Q2H3_PERCE</name>
<dbReference type="Pfam" id="PF00117">
    <property type="entry name" value="GATase"/>
    <property type="match status" value="1"/>
</dbReference>
<keyword evidence="3" id="KW-0028">Amino-acid biosynthesis</keyword>
<dbReference type="Gene3D" id="3.40.50.880">
    <property type="match status" value="1"/>
</dbReference>
<evidence type="ECO:0000259" key="11">
    <source>
        <dbReference type="Pfam" id="PF00117"/>
    </source>
</evidence>
<dbReference type="OrthoDB" id="9807749at2"/>
<dbReference type="InterPro" id="IPR029062">
    <property type="entry name" value="Class_I_gatase-like"/>
</dbReference>
<evidence type="ECO:0000256" key="8">
    <source>
        <dbReference type="ARBA" id="ARBA00047838"/>
    </source>
</evidence>
<dbReference type="PANTHER" id="PTHR42701">
    <property type="entry name" value="IMIDAZOLE GLYCEROL PHOSPHATE SYNTHASE SUBUNIT HISH"/>
    <property type="match status" value="1"/>
</dbReference>
<evidence type="ECO:0000313" key="12">
    <source>
        <dbReference type="EMBL" id="QDG54753.1"/>
    </source>
</evidence>